<feature type="region of interest" description="Disordered" evidence="3">
    <location>
        <begin position="255"/>
        <end position="283"/>
    </location>
</feature>
<feature type="compositionally biased region" description="Basic residues" evidence="3">
    <location>
        <begin position="266"/>
        <end position="283"/>
    </location>
</feature>
<accession>A0AAF0ERN5</accession>
<sequence length="283" mass="30465">MPSHSDDVTSLVFHPDTTSHADILLSGGMDGLACVIDISRALEDDAVVSVGNTGSSLARVGWAAASSEYQIAPRALADVDMDDKDASLVREQRRSALGPVYTVSNMQTLGIWDADRFDALVPSVSAREPKSFRPPWVPDYVIDAAPRYPIPWDIPRTGLFVFTGDQEGGIALIAADTDPTATSGTVDWTLLARLPSSQTSACAHSDIVRSVEWVGNRLYTGGEDGCILQWNMDESAATPPSTLPMQLPTDIPIPEAHAAPRGAGDHRHKSRGGLVKRRYTPYK</sequence>
<dbReference type="SUPFAM" id="SSF50978">
    <property type="entry name" value="WD40 repeat-like"/>
    <property type="match status" value="1"/>
</dbReference>
<dbReference type="InterPro" id="IPR015943">
    <property type="entry name" value="WD40/YVTN_repeat-like_dom_sf"/>
</dbReference>
<gene>
    <name evidence="4" type="ORF">MCUN1_002534</name>
</gene>
<protein>
    <submittedName>
        <fullName evidence="4">Uncharacterized protein</fullName>
    </submittedName>
</protein>
<name>A0AAF0ERN5_9BASI</name>
<evidence type="ECO:0000313" key="5">
    <source>
        <dbReference type="Proteomes" id="UP001219933"/>
    </source>
</evidence>
<reference evidence="4" key="1">
    <citation type="submission" date="2023-03" db="EMBL/GenBank/DDBJ databases">
        <title>Mating type loci evolution in Malassezia.</title>
        <authorList>
            <person name="Coelho M.A."/>
        </authorList>
    </citation>
    <scope>NUCLEOTIDE SEQUENCE</scope>
    <source>
        <strain evidence="4">CBS 11721</strain>
    </source>
</reference>
<organism evidence="4 5">
    <name type="scientific">Malassezia cuniculi</name>
    <dbReference type="NCBI Taxonomy" id="948313"/>
    <lineage>
        <taxon>Eukaryota</taxon>
        <taxon>Fungi</taxon>
        <taxon>Dikarya</taxon>
        <taxon>Basidiomycota</taxon>
        <taxon>Ustilaginomycotina</taxon>
        <taxon>Malasseziomycetes</taxon>
        <taxon>Malasseziales</taxon>
        <taxon>Malasseziaceae</taxon>
        <taxon>Malassezia</taxon>
    </lineage>
</organism>
<evidence type="ECO:0000256" key="1">
    <source>
        <dbReference type="ARBA" id="ARBA00022574"/>
    </source>
</evidence>
<dbReference type="Pfam" id="PF00400">
    <property type="entry name" value="WD40"/>
    <property type="match status" value="2"/>
</dbReference>
<keyword evidence="1" id="KW-0853">WD repeat</keyword>
<dbReference type="EMBL" id="CP119879">
    <property type="protein sequence ID" value="WFD35673.1"/>
    <property type="molecule type" value="Genomic_DNA"/>
</dbReference>
<dbReference type="Proteomes" id="UP001219933">
    <property type="component" value="Chromosome 3"/>
</dbReference>
<keyword evidence="2" id="KW-0677">Repeat</keyword>
<dbReference type="Gene3D" id="2.130.10.10">
    <property type="entry name" value="YVTN repeat-like/Quinoprotein amine dehydrogenase"/>
    <property type="match status" value="1"/>
</dbReference>
<evidence type="ECO:0000313" key="4">
    <source>
        <dbReference type="EMBL" id="WFD35673.1"/>
    </source>
</evidence>
<dbReference type="InterPro" id="IPR001680">
    <property type="entry name" value="WD40_rpt"/>
</dbReference>
<dbReference type="PANTHER" id="PTHR22889">
    <property type="entry name" value="WD REPEAT-CONTAINING PROTEIN 89"/>
    <property type="match status" value="1"/>
</dbReference>
<dbReference type="InterPro" id="IPR036322">
    <property type="entry name" value="WD40_repeat_dom_sf"/>
</dbReference>
<dbReference type="InterPro" id="IPR039328">
    <property type="entry name" value="WDR89"/>
</dbReference>
<keyword evidence="5" id="KW-1185">Reference proteome</keyword>
<evidence type="ECO:0000256" key="2">
    <source>
        <dbReference type="ARBA" id="ARBA00022737"/>
    </source>
</evidence>
<dbReference type="AlphaFoldDB" id="A0AAF0ERN5"/>
<dbReference type="SMART" id="SM00320">
    <property type="entry name" value="WD40"/>
    <property type="match status" value="2"/>
</dbReference>
<proteinExistence type="predicted"/>
<dbReference type="PANTHER" id="PTHR22889:SF0">
    <property type="entry name" value="WD REPEAT-CONTAINING PROTEIN 89"/>
    <property type="match status" value="1"/>
</dbReference>
<evidence type="ECO:0000256" key="3">
    <source>
        <dbReference type="SAM" id="MobiDB-lite"/>
    </source>
</evidence>